<comment type="caution">
    <text evidence="1">The sequence shown here is derived from an EMBL/GenBank/DDBJ whole genome shotgun (WGS) entry which is preliminary data.</text>
</comment>
<organism evidence="1 2">
    <name type="scientific">Caerostris extrusa</name>
    <name type="common">Bark spider</name>
    <name type="synonym">Caerostris bankana</name>
    <dbReference type="NCBI Taxonomy" id="172846"/>
    <lineage>
        <taxon>Eukaryota</taxon>
        <taxon>Metazoa</taxon>
        <taxon>Ecdysozoa</taxon>
        <taxon>Arthropoda</taxon>
        <taxon>Chelicerata</taxon>
        <taxon>Arachnida</taxon>
        <taxon>Araneae</taxon>
        <taxon>Araneomorphae</taxon>
        <taxon>Entelegynae</taxon>
        <taxon>Araneoidea</taxon>
        <taxon>Araneidae</taxon>
        <taxon>Caerostris</taxon>
    </lineage>
</organism>
<reference evidence="1 2" key="1">
    <citation type="submission" date="2021-06" db="EMBL/GenBank/DDBJ databases">
        <title>Caerostris extrusa draft genome.</title>
        <authorList>
            <person name="Kono N."/>
            <person name="Arakawa K."/>
        </authorList>
    </citation>
    <scope>NUCLEOTIDE SEQUENCE [LARGE SCALE GENOMIC DNA]</scope>
</reference>
<dbReference type="AlphaFoldDB" id="A0AAV4TPP6"/>
<dbReference type="EMBL" id="BPLR01011501">
    <property type="protein sequence ID" value="GIY46922.1"/>
    <property type="molecule type" value="Genomic_DNA"/>
</dbReference>
<name>A0AAV4TPP6_CAEEX</name>
<sequence>MQVEEILNAQKKKDIAIWNSSVRLDSSILQHRMSYAFTISSIRATRFNGNKSIAVLFIVIFACNKNGSIWHGERTRLRSCFPSCRKSHHEFDHPPCLSAEPVKGERINELEGSFQGILNVCNAPQAHIHATPTIYFINSVTNFTGSVLRTGNLNSYLCDANCTLLHKLLSKFVVCGFGRFNTRHYRIRNSVLLLSKTT</sequence>
<dbReference type="Proteomes" id="UP001054945">
    <property type="component" value="Unassembled WGS sequence"/>
</dbReference>
<proteinExistence type="predicted"/>
<accession>A0AAV4TPP6</accession>
<keyword evidence="2" id="KW-1185">Reference proteome</keyword>
<evidence type="ECO:0000313" key="2">
    <source>
        <dbReference type="Proteomes" id="UP001054945"/>
    </source>
</evidence>
<gene>
    <name evidence="1" type="ORF">CEXT_115521</name>
</gene>
<evidence type="ECO:0000313" key="1">
    <source>
        <dbReference type="EMBL" id="GIY46922.1"/>
    </source>
</evidence>
<protein>
    <submittedName>
        <fullName evidence="1">Uncharacterized protein</fullName>
    </submittedName>
</protein>